<proteinExistence type="inferred from homology"/>
<feature type="transmembrane region" description="Helical" evidence="6">
    <location>
        <begin position="257"/>
        <end position="276"/>
    </location>
</feature>
<dbReference type="AlphaFoldDB" id="A0A8J2PWY5"/>
<feature type="transmembrane region" description="Helical" evidence="6">
    <location>
        <begin position="66"/>
        <end position="91"/>
    </location>
</feature>
<evidence type="ECO:0000313" key="9">
    <source>
        <dbReference type="Proteomes" id="UP000708208"/>
    </source>
</evidence>
<feature type="transmembrane region" description="Helical" evidence="6">
    <location>
        <begin position="97"/>
        <end position="119"/>
    </location>
</feature>
<keyword evidence="5 6" id="KW-0472">Membrane</keyword>
<feature type="transmembrane region" description="Helical" evidence="6">
    <location>
        <begin position="217"/>
        <end position="236"/>
    </location>
</feature>
<dbReference type="InterPro" id="IPR018629">
    <property type="entry name" value="XK-rel"/>
</dbReference>
<gene>
    <name evidence="8" type="ORF">AFUS01_LOCUS45646</name>
</gene>
<evidence type="ECO:0000256" key="4">
    <source>
        <dbReference type="ARBA" id="ARBA00022989"/>
    </source>
</evidence>
<dbReference type="Pfam" id="PF09815">
    <property type="entry name" value="XK-related"/>
    <property type="match status" value="1"/>
</dbReference>
<reference evidence="8" key="1">
    <citation type="submission" date="2021-06" db="EMBL/GenBank/DDBJ databases">
        <authorList>
            <person name="Hodson N. C."/>
            <person name="Mongue J. A."/>
            <person name="Jaron S. K."/>
        </authorList>
    </citation>
    <scope>NUCLEOTIDE SEQUENCE</scope>
</reference>
<feature type="transmembrane region" description="Helical" evidence="6">
    <location>
        <begin position="338"/>
        <end position="355"/>
    </location>
</feature>
<evidence type="ECO:0000256" key="7">
    <source>
        <dbReference type="SAM" id="MobiDB-lite"/>
    </source>
</evidence>
<feature type="transmembrane region" description="Helical" evidence="6">
    <location>
        <begin position="296"/>
        <end position="317"/>
    </location>
</feature>
<evidence type="ECO:0000256" key="1">
    <source>
        <dbReference type="ARBA" id="ARBA00004141"/>
    </source>
</evidence>
<evidence type="ECO:0000256" key="5">
    <source>
        <dbReference type="ARBA" id="ARBA00023136"/>
    </source>
</evidence>
<feature type="region of interest" description="Disordered" evidence="7">
    <location>
        <begin position="1"/>
        <end position="21"/>
    </location>
</feature>
<evidence type="ECO:0000313" key="8">
    <source>
        <dbReference type="EMBL" id="CAG7836399.1"/>
    </source>
</evidence>
<keyword evidence="4 6" id="KW-1133">Transmembrane helix</keyword>
<feature type="transmembrane region" description="Helical" evidence="6">
    <location>
        <begin position="361"/>
        <end position="384"/>
    </location>
</feature>
<feature type="transmembrane region" description="Helical" evidence="6">
    <location>
        <begin position="139"/>
        <end position="162"/>
    </location>
</feature>
<evidence type="ECO:0000256" key="6">
    <source>
        <dbReference type="RuleBase" id="RU910716"/>
    </source>
</evidence>
<comment type="subcellular location">
    <subcellularLocation>
        <location evidence="1 6">Membrane</location>
        <topology evidence="1 6">Multi-pass membrane protein</topology>
    </subcellularLocation>
</comment>
<keyword evidence="9" id="KW-1185">Reference proteome</keyword>
<keyword evidence="3 6" id="KW-0812">Transmembrane</keyword>
<comment type="similarity">
    <text evidence="2 6">Belongs to the XK family.</text>
</comment>
<protein>
    <recommendedName>
        <fullName evidence="6">XK-related protein</fullName>
    </recommendedName>
</protein>
<sequence>MDENTPPEDGSPSMDDTLNNNNNNIESDCACPEDNEVFCADMHKRLVNLKNTKPVDSEKKKLDLSLLSPVLGFLQILVDWVVDFVVAGHHFYEGRYYVGGLTLFFVFVGGAFVTFDLNLLTRRKGHSEFKGMLRKISPILLCLIYVPSLLPFFSSCLVIYLMSMLRKTSEETEVKKLQRQIRICKEHCVIDTYYESCYESFGQATLQLVILLEKPEYTGVMDFVPLLGVLSAWYGISTGSIEIAKTLNNHQGRYTEVIAGLANKGVTLLSFALFISASRQYFAKEFLETSEHATQFSWNLILATIIPVVVLTIFADLPGILLLHKELNSKKRIVQRNLELFPISAIVFWSLVLSYGDELDIARYFVVTGIFMTGFVAAFLGYICHEDLPWLGQFDTDILLLLYIGVTSFIRGNEFHDMDYQFSVTLPTDKSVTKA</sequence>
<comment type="caution">
    <text evidence="8">The sequence shown here is derived from an EMBL/GenBank/DDBJ whole genome shotgun (WGS) entry which is preliminary data.</text>
</comment>
<organism evidence="8 9">
    <name type="scientific">Allacma fusca</name>
    <dbReference type="NCBI Taxonomy" id="39272"/>
    <lineage>
        <taxon>Eukaryota</taxon>
        <taxon>Metazoa</taxon>
        <taxon>Ecdysozoa</taxon>
        <taxon>Arthropoda</taxon>
        <taxon>Hexapoda</taxon>
        <taxon>Collembola</taxon>
        <taxon>Symphypleona</taxon>
        <taxon>Sminthuridae</taxon>
        <taxon>Allacma</taxon>
    </lineage>
</organism>
<dbReference type="EMBL" id="CAJVCH010571010">
    <property type="protein sequence ID" value="CAG7836399.1"/>
    <property type="molecule type" value="Genomic_DNA"/>
</dbReference>
<evidence type="ECO:0000256" key="3">
    <source>
        <dbReference type="ARBA" id="ARBA00022692"/>
    </source>
</evidence>
<dbReference type="GO" id="GO:0005886">
    <property type="term" value="C:plasma membrane"/>
    <property type="evidence" value="ECO:0007669"/>
    <property type="project" value="UniProtKB-ARBA"/>
</dbReference>
<dbReference type="Proteomes" id="UP000708208">
    <property type="component" value="Unassembled WGS sequence"/>
</dbReference>
<evidence type="ECO:0000256" key="2">
    <source>
        <dbReference type="ARBA" id="ARBA00008789"/>
    </source>
</evidence>
<name>A0A8J2PWY5_9HEXA</name>
<accession>A0A8J2PWY5</accession>